<feature type="non-terminal residue" evidence="1">
    <location>
        <position position="1"/>
    </location>
</feature>
<reference evidence="1" key="1">
    <citation type="journal article" date="2014" name="Front. Microbiol.">
        <title>High frequency of phylogenetically diverse reductive dehalogenase-homologous genes in deep subseafloor sedimentary metagenomes.</title>
        <authorList>
            <person name="Kawai M."/>
            <person name="Futagami T."/>
            <person name="Toyoda A."/>
            <person name="Takaki Y."/>
            <person name="Nishi S."/>
            <person name="Hori S."/>
            <person name="Arai W."/>
            <person name="Tsubouchi T."/>
            <person name="Morono Y."/>
            <person name="Uchiyama I."/>
            <person name="Ito T."/>
            <person name="Fujiyama A."/>
            <person name="Inagaki F."/>
            <person name="Takami H."/>
        </authorList>
    </citation>
    <scope>NUCLEOTIDE SEQUENCE</scope>
    <source>
        <strain evidence="1">Expedition CK06-06</strain>
    </source>
</reference>
<dbReference type="InterPro" id="IPR000653">
    <property type="entry name" value="DegT/StrS_aminotransferase"/>
</dbReference>
<comment type="caution">
    <text evidence="1">The sequence shown here is derived from an EMBL/GenBank/DDBJ whole genome shotgun (WGS) entry which is preliminary data.</text>
</comment>
<dbReference type="PANTHER" id="PTHR30244">
    <property type="entry name" value="TRANSAMINASE"/>
    <property type="match status" value="1"/>
</dbReference>
<dbReference type="GO" id="GO:0000271">
    <property type="term" value="P:polysaccharide biosynthetic process"/>
    <property type="evidence" value="ECO:0007669"/>
    <property type="project" value="TreeGrafter"/>
</dbReference>
<feature type="non-terminal residue" evidence="1">
    <location>
        <position position="270"/>
    </location>
</feature>
<dbReference type="GO" id="GO:0030170">
    <property type="term" value="F:pyridoxal phosphate binding"/>
    <property type="evidence" value="ECO:0007669"/>
    <property type="project" value="TreeGrafter"/>
</dbReference>
<accession>X1N3T7</accession>
<organism evidence="1">
    <name type="scientific">marine sediment metagenome</name>
    <dbReference type="NCBI Taxonomy" id="412755"/>
    <lineage>
        <taxon>unclassified sequences</taxon>
        <taxon>metagenomes</taxon>
        <taxon>ecological metagenomes</taxon>
    </lineage>
</organism>
<evidence type="ECO:0000313" key="1">
    <source>
        <dbReference type="EMBL" id="GAI21490.1"/>
    </source>
</evidence>
<dbReference type="Gene3D" id="3.40.640.10">
    <property type="entry name" value="Type I PLP-dependent aspartate aminotransferase-like (Major domain)"/>
    <property type="match status" value="1"/>
</dbReference>
<evidence type="ECO:0008006" key="2">
    <source>
        <dbReference type="Google" id="ProtNLM"/>
    </source>
</evidence>
<dbReference type="Pfam" id="PF01041">
    <property type="entry name" value="DegT_DnrJ_EryC1"/>
    <property type="match status" value="1"/>
</dbReference>
<dbReference type="AlphaFoldDB" id="X1N3T7"/>
<dbReference type="SUPFAM" id="SSF53383">
    <property type="entry name" value="PLP-dependent transferases"/>
    <property type="match status" value="1"/>
</dbReference>
<dbReference type="GO" id="GO:0008483">
    <property type="term" value="F:transaminase activity"/>
    <property type="evidence" value="ECO:0007669"/>
    <property type="project" value="TreeGrafter"/>
</dbReference>
<dbReference type="InterPro" id="IPR015424">
    <property type="entry name" value="PyrdxlP-dep_Trfase"/>
</dbReference>
<sequence>GVFIAPWNVGLLEYPSKTFEVMRTNPKTLNIDTSEDYINSLEKDSVMVVVHNYGNIVNVPRLKRLRPDMVFVEDNCEGLFGKYEDKPSGTESLCSSCSFYANKTIFAGEGGSFFTNDDEIYKYIKTFYSHGMTSERYIHDKIAVNYRMTNIQAGFLYDQLSDLNTILSKKKNIMNKYANAFGEMKDINLLKEEDNTCMSNWMFVIIIDGMYDKFEKFMNVKNIDVRPLFFDIHQHKHLKEIMKNGEDLVVEGAMIPSYPGLFEHEQNYVI</sequence>
<dbReference type="EMBL" id="BARV01022565">
    <property type="protein sequence ID" value="GAI21490.1"/>
    <property type="molecule type" value="Genomic_DNA"/>
</dbReference>
<dbReference type="InterPro" id="IPR015421">
    <property type="entry name" value="PyrdxlP-dep_Trfase_major"/>
</dbReference>
<dbReference type="PANTHER" id="PTHR30244:SF34">
    <property type="entry name" value="DTDP-4-AMINO-4,6-DIDEOXYGALACTOSE TRANSAMINASE"/>
    <property type="match status" value="1"/>
</dbReference>
<proteinExistence type="predicted"/>
<gene>
    <name evidence="1" type="ORF">S06H3_37182</name>
</gene>
<protein>
    <recommendedName>
        <fullName evidence="2">DegT/DnrJ/EryC1/StrS aminotransferase family protein</fullName>
    </recommendedName>
</protein>
<name>X1N3T7_9ZZZZ</name>